<dbReference type="PANTHER" id="PTHR21304">
    <property type="entry name" value="MICOS COMPLEX SUBUNIT MIC10"/>
    <property type="match status" value="1"/>
</dbReference>
<keyword evidence="8 9" id="KW-0472">Membrane</keyword>
<keyword evidence="11" id="KW-1185">Reference proteome</keyword>
<evidence type="ECO:0000256" key="4">
    <source>
        <dbReference type="ARBA" id="ARBA00022692"/>
    </source>
</evidence>
<dbReference type="Proteomes" id="UP000653454">
    <property type="component" value="Unassembled WGS sequence"/>
</dbReference>
<evidence type="ECO:0000256" key="7">
    <source>
        <dbReference type="ARBA" id="ARBA00023128"/>
    </source>
</evidence>
<evidence type="ECO:0000256" key="5">
    <source>
        <dbReference type="ARBA" id="ARBA00022792"/>
    </source>
</evidence>
<accession>A0A8S4G661</accession>
<proteinExistence type="inferred from homology"/>
<keyword evidence="5 9" id="KW-0999">Mitochondrion inner membrane</keyword>
<evidence type="ECO:0000256" key="9">
    <source>
        <dbReference type="RuleBase" id="RU363011"/>
    </source>
</evidence>
<comment type="similarity">
    <text evidence="3 9">Belongs to the MICOS complex subunit Mic10 family.</text>
</comment>
<evidence type="ECO:0000256" key="6">
    <source>
        <dbReference type="ARBA" id="ARBA00022989"/>
    </source>
</evidence>
<evidence type="ECO:0000313" key="10">
    <source>
        <dbReference type="EMBL" id="CAG9136583.1"/>
    </source>
</evidence>
<dbReference type="AlphaFoldDB" id="A0A8S4G661"/>
<keyword evidence="4 9" id="KW-0812">Transmembrane</keyword>
<gene>
    <name evidence="10" type="ORF">PLXY2_LOCUS14829</name>
</gene>
<name>A0A8S4G661_PLUXY</name>
<dbReference type="GO" id="GO:0061617">
    <property type="term" value="C:MICOS complex"/>
    <property type="evidence" value="ECO:0007669"/>
    <property type="project" value="UniProtKB-UniRule"/>
</dbReference>
<protein>
    <recommendedName>
        <fullName evidence="9">MICOS complex subunit MIC10</fullName>
    </recommendedName>
</protein>
<keyword evidence="6 9" id="KW-1133">Transmembrane helix</keyword>
<comment type="caution">
    <text evidence="10">The sequence shown here is derived from an EMBL/GenBank/DDBJ whole genome shotgun (WGS) entry which is preliminary data.</text>
</comment>
<feature type="transmembrane region" description="Helical" evidence="9">
    <location>
        <begin position="20"/>
        <end position="38"/>
    </location>
</feature>
<organism evidence="10 11">
    <name type="scientific">Plutella xylostella</name>
    <name type="common">Diamondback moth</name>
    <name type="synonym">Plutella maculipennis</name>
    <dbReference type="NCBI Taxonomy" id="51655"/>
    <lineage>
        <taxon>Eukaryota</taxon>
        <taxon>Metazoa</taxon>
        <taxon>Ecdysozoa</taxon>
        <taxon>Arthropoda</taxon>
        <taxon>Hexapoda</taxon>
        <taxon>Insecta</taxon>
        <taxon>Pterygota</taxon>
        <taxon>Neoptera</taxon>
        <taxon>Endopterygota</taxon>
        <taxon>Lepidoptera</taxon>
        <taxon>Glossata</taxon>
        <taxon>Ditrysia</taxon>
        <taxon>Yponomeutoidea</taxon>
        <taxon>Plutellidae</taxon>
        <taxon>Plutella</taxon>
    </lineage>
</organism>
<reference evidence="10" key="1">
    <citation type="submission" date="2020-11" db="EMBL/GenBank/DDBJ databases">
        <authorList>
            <person name="Whiteford S."/>
        </authorList>
    </citation>
    <scope>NUCLEOTIDE SEQUENCE</scope>
</reference>
<evidence type="ECO:0000256" key="8">
    <source>
        <dbReference type="ARBA" id="ARBA00023136"/>
    </source>
</evidence>
<evidence type="ECO:0000313" key="11">
    <source>
        <dbReference type="Proteomes" id="UP000653454"/>
    </source>
</evidence>
<dbReference type="PANTHER" id="PTHR21304:SF0">
    <property type="entry name" value="MICOS COMPLEX SUBUNIT MIC10"/>
    <property type="match status" value="1"/>
</dbReference>
<sequence length="83" mass="9027">MVADTRDFEERYSACFKDFALKIAAGAIIGSMAGGFFLRGYGRWPTALGGGVGFGAAYINCERSLNSYLVGHDQKACRIKKRP</sequence>
<comment type="subunit">
    <text evidence="9">Component of the mitochondrial contact site and cristae organizing system (MICOS) complex.</text>
</comment>
<keyword evidence="7 9" id="KW-0496">Mitochondrion</keyword>
<comment type="subcellular location">
    <subcellularLocation>
        <location evidence="2 9">Mitochondrion inner membrane</location>
        <topology evidence="2 9">Single-pass membrane protein</topology>
    </subcellularLocation>
</comment>
<dbReference type="InterPro" id="IPR007512">
    <property type="entry name" value="Mic10"/>
</dbReference>
<comment type="function">
    <text evidence="1 9">Component of the MICOS complex, a large protein complex of the mitochondrial inner membrane that plays crucial roles in the maintenance of crista junctions, inner membrane architecture, and formation of contact sites to the outer membrane.</text>
</comment>
<evidence type="ECO:0000256" key="1">
    <source>
        <dbReference type="ARBA" id="ARBA00002689"/>
    </source>
</evidence>
<dbReference type="EMBL" id="CAJHNJ030000148">
    <property type="protein sequence ID" value="CAG9136583.1"/>
    <property type="molecule type" value="Genomic_DNA"/>
</dbReference>
<evidence type="ECO:0000256" key="3">
    <source>
        <dbReference type="ARBA" id="ARBA00006792"/>
    </source>
</evidence>
<dbReference type="OrthoDB" id="1916310at2759"/>
<dbReference type="Pfam" id="PF04418">
    <property type="entry name" value="DUF543"/>
    <property type="match status" value="1"/>
</dbReference>
<evidence type="ECO:0000256" key="2">
    <source>
        <dbReference type="ARBA" id="ARBA00004434"/>
    </source>
</evidence>